<dbReference type="EMBL" id="JAVIJP010000050">
    <property type="protein sequence ID" value="KAL3625605.1"/>
    <property type="molecule type" value="Genomic_DNA"/>
</dbReference>
<dbReference type="Pfam" id="PF01809">
    <property type="entry name" value="YidD"/>
    <property type="match status" value="1"/>
</dbReference>
<dbReference type="PANTHER" id="PTHR33383:SF1">
    <property type="entry name" value="MEMBRANE PROTEIN INSERTION EFFICIENCY FACTOR-RELATED"/>
    <property type="match status" value="1"/>
</dbReference>
<dbReference type="Proteomes" id="UP001632038">
    <property type="component" value="Unassembled WGS sequence"/>
</dbReference>
<dbReference type="PANTHER" id="PTHR33383">
    <property type="entry name" value="MEMBRANE PROTEIN INSERTION EFFICIENCY FACTOR-RELATED"/>
    <property type="match status" value="1"/>
</dbReference>
<dbReference type="InterPro" id="IPR002696">
    <property type="entry name" value="Membr_insert_effic_factor_YidD"/>
</dbReference>
<protein>
    <recommendedName>
        <fullName evidence="3">Membrane protein insertion efficiency factor YidD</fullName>
    </recommendedName>
</protein>
<proteinExistence type="predicted"/>
<dbReference type="AlphaFoldDB" id="A0ABD3C722"/>
<dbReference type="SMART" id="SM01234">
    <property type="entry name" value="Haemolytic"/>
    <property type="match status" value="1"/>
</dbReference>
<accession>A0ABD3C722</accession>
<organism evidence="1 2">
    <name type="scientific">Castilleja foliolosa</name>
    <dbReference type="NCBI Taxonomy" id="1961234"/>
    <lineage>
        <taxon>Eukaryota</taxon>
        <taxon>Viridiplantae</taxon>
        <taxon>Streptophyta</taxon>
        <taxon>Embryophyta</taxon>
        <taxon>Tracheophyta</taxon>
        <taxon>Spermatophyta</taxon>
        <taxon>Magnoliopsida</taxon>
        <taxon>eudicotyledons</taxon>
        <taxon>Gunneridae</taxon>
        <taxon>Pentapetalae</taxon>
        <taxon>asterids</taxon>
        <taxon>lamiids</taxon>
        <taxon>Lamiales</taxon>
        <taxon>Orobanchaceae</taxon>
        <taxon>Pedicularideae</taxon>
        <taxon>Castillejinae</taxon>
        <taxon>Castilleja</taxon>
    </lineage>
</organism>
<sequence length="145" mass="16389">MKLTRSPKGDVLFYQKTAVFQSIKLAIFSIKALLMLKFYKSEISPLLPKSCRYVPTCSGYSMNAYKKYGVAKGTISTAYRLCRCNIDCSLSLLLQYTTTIFKLGAGDDAVGLEQQEEDADGITLLKVRRSARFMSFNVWSQGRYF</sequence>
<dbReference type="NCBIfam" id="TIGR00278">
    <property type="entry name" value="membrane protein insertion efficiency factor YidD"/>
    <property type="match status" value="1"/>
</dbReference>
<name>A0ABD3C722_9LAMI</name>
<keyword evidence="2" id="KW-1185">Reference proteome</keyword>
<gene>
    <name evidence="1" type="ORF">CASFOL_030550</name>
</gene>
<evidence type="ECO:0000313" key="1">
    <source>
        <dbReference type="EMBL" id="KAL3625605.1"/>
    </source>
</evidence>
<reference evidence="2" key="1">
    <citation type="journal article" date="2024" name="IScience">
        <title>Strigolactones Initiate the Formation of Haustorium-like Structures in Castilleja.</title>
        <authorList>
            <person name="Buerger M."/>
            <person name="Peterson D."/>
            <person name="Chory J."/>
        </authorList>
    </citation>
    <scope>NUCLEOTIDE SEQUENCE [LARGE SCALE GENOMIC DNA]</scope>
</reference>
<evidence type="ECO:0000313" key="2">
    <source>
        <dbReference type="Proteomes" id="UP001632038"/>
    </source>
</evidence>
<comment type="caution">
    <text evidence="1">The sequence shown here is derived from an EMBL/GenBank/DDBJ whole genome shotgun (WGS) entry which is preliminary data.</text>
</comment>
<evidence type="ECO:0008006" key="3">
    <source>
        <dbReference type="Google" id="ProtNLM"/>
    </source>
</evidence>